<dbReference type="Proteomes" id="UP000789920">
    <property type="component" value="Unassembled WGS sequence"/>
</dbReference>
<feature type="non-terminal residue" evidence="1">
    <location>
        <position position="44"/>
    </location>
</feature>
<feature type="non-terminal residue" evidence="1">
    <location>
        <position position="1"/>
    </location>
</feature>
<proteinExistence type="predicted"/>
<gene>
    <name evidence="1" type="ORF">RPERSI_LOCUS27179</name>
</gene>
<reference evidence="1" key="1">
    <citation type="submission" date="2021-06" db="EMBL/GenBank/DDBJ databases">
        <authorList>
            <person name="Kallberg Y."/>
            <person name="Tangrot J."/>
            <person name="Rosling A."/>
        </authorList>
    </citation>
    <scope>NUCLEOTIDE SEQUENCE</scope>
    <source>
        <strain evidence="1">MA461A</strain>
    </source>
</reference>
<keyword evidence="2" id="KW-1185">Reference proteome</keyword>
<evidence type="ECO:0000313" key="2">
    <source>
        <dbReference type="Proteomes" id="UP000789920"/>
    </source>
</evidence>
<evidence type="ECO:0000313" key="1">
    <source>
        <dbReference type="EMBL" id="CAG8828190.1"/>
    </source>
</evidence>
<organism evidence="1 2">
    <name type="scientific">Racocetra persica</name>
    <dbReference type="NCBI Taxonomy" id="160502"/>
    <lineage>
        <taxon>Eukaryota</taxon>
        <taxon>Fungi</taxon>
        <taxon>Fungi incertae sedis</taxon>
        <taxon>Mucoromycota</taxon>
        <taxon>Glomeromycotina</taxon>
        <taxon>Glomeromycetes</taxon>
        <taxon>Diversisporales</taxon>
        <taxon>Gigasporaceae</taxon>
        <taxon>Racocetra</taxon>
    </lineage>
</organism>
<name>A0ACA9S7Q4_9GLOM</name>
<comment type="caution">
    <text evidence="1">The sequence shown here is derived from an EMBL/GenBank/DDBJ whole genome shotgun (WGS) entry which is preliminary data.</text>
</comment>
<dbReference type="EMBL" id="CAJVQC010095101">
    <property type="protein sequence ID" value="CAG8828190.1"/>
    <property type="molecule type" value="Genomic_DNA"/>
</dbReference>
<sequence>RKNPSKALIDTSSKFNTISESLFNKLKENYRIHDPVENLYKDVI</sequence>
<accession>A0ACA9S7Q4</accession>
<protein>
    <submittedName>
        <fullName evidence="1">26536_t:CDS:1</fullName>
    </submittedName>
</protein>